<keyword evidence="1" id="KW-0175">Coiled coil</keyword>
<evidence type="ECO:0000313" key="3">
    <source>
        <dbReference type="EMBL" id="MET9850183.1"/>
    </source>
</evidence>
<evidence type="ECO:0008006" key="5">
    <source>
        <dbReference type="Google" id="ProtNLM"/>
    </source>
</evidence>
<dbReference type="RefSeq" id="WP_355403189.1">
    <property type="nucleotide sequence ID" value="NZ_JBEXPZ010000066.1"/>
</dbReference>
<evidence type="ECO:0000256" key="1">
    <source>
        <dbReference type="SAM" id="Coils"/>
    </source>
</evidence>
<name>A0ABV2V8N6_9ACTN</name>
<dbReference type="EMBL" id="JBEXPZ010000066">
    <property type="protein sequence ID" value="MET9850183.1"/>
    <property type="molecule type" value="Genomic_DNA"/>
</dbReference>
<dbReference type="Proteomes" id="UP001550210">
    <property type="component" value="Unassembled WGS sequence"/>
</dbReference>
<organism evidence="3 4">
    <name type="scientific">Streptomyces ossamyceticus</name>
    <dbReference type="NCBI Taxonomy" id="249581"/>
    <lineage>
        <taxon>Bacteria</taxon>
        <taxon>Bacillati</taxon>
        <taxon>Actinomycetota</taxon>
        <taxon>Actinomycetes</taxon>
        <taxon>Kitasatosporales</taxon>
        <taxon>Streptomycetaceae</taxon>
        <taxon>Streptomyces</taxon>
    </lineage>
</organism>
<feature type="region of interest" description="Disordered" evidence="2">
    <location>
        <begin position="1"/>
        <end position="23"/>
    </location>
</feature>
<comment type="caution">
    <text evidence="3">The sequence shown here is derived from an EMBL/GenBank/DDBJ whole genome shotgun (WGS) entry which is preliminary data.</text>
</comment>
<feature type="coiled-coil region" evidence="1">
    <location>
        <begin position="127"/>
        <end position="168"/>
    </location>
</feature>
<gene>
    <name evidence="3" type="ORF">ABZZ21_37670</name>
</gene>
<proteinExistence type="predicted"/>
<keyword evidence="4" id="KW-1185">Reference proteome</keyword>
<evidence type="ECO:0000256" key="2">
    <source>
        <dbReference type="SAM" id="MobiDB-lite"/>
    </source>
</evidence>
<evidence type="ECO:0000313" key="4">
    <source>
        <dbReference type="Proteomes" id="UP001550210"/>
    </source>
</evidence>
<reference evidence="3 4" key="1">
    <citation type="submission" date="2024-06" db="EMBL/GenBank/DDBJ databases">
        <title>The Natural Products Discovery Center: Release of the First 8490 Sequenced Strains for Exploring Actinobacteria Biosynthetic Diversity.</title>
        <authorList>
            <person name="Kalkreuter E."/>
            <person name="Kautsar S.A."/>
            <person name="Yang D."/>
            <person name="Bader C.D."/>
            <person name="Teijaro C.N."/>
            <person name="Fluegel L."/>
            <person name="Davis C.M."/>
            <person name="Simpson J.R."/>
            <person name="Lauterbach L."/>
            <person name="Steele A.D."/>
            <person name="Gui C."/>
            <person name="Meng S."/>
            <person name="Li G."/>
            <person name="Viehrig K."/>
            <person name="Ye F."/>
            <person name="Su P."/>
            <person name="Kiefer A.F."/>
            <person name="Nichols A."/>
            <person name="Cepeda A.J."/>
            <person name="Yan W."/>
            <person name="Fan B."/>
            <person name="Jiang Y."/>
            <person name="Adhikari A."/>
            <person name="Zheng C.-J."/>
            <person name="Schuster L."/>
            <person name="Cowan T.M."/>
            <person name="Smanski M.J."/>
            <person name="Chevrette M.G."/>
            <person name="De Carvalho L.P.S."/>
            <person name="Shen B."/>
        </authorList>
    </citation>
    <scope>NUCLEOTIDE SEQUENCE [LARGE SCALE GENOMIC DNA]</scope>
    <source>
        <strain evidence="3 4">NPDC006434</strain>
    </source>
</reference>
<accession>A0ABV2V8N6</accession>
<sequence>MTPHGGGAVERSWIEKRPGNDVSPGRRALAAILGDLCRQLKPEISAELGDKELTQAEAAKRLRSNASSLSRFLSGKTVPWPEFIETLYKEACTDAGGGEAISVTLDDLMDLRAKAAAERRCGGCADLSERTAELASLKREAAALRAVVTELRETVTELNADKAGLQARLAALATPAPPPVPRRRGDRRRSRKDVAAAHQVAAQAEQLDRGGSQDAALTLLRHSTEVLSPAETAVVLLTLRQQHQNRLADNLIHIYGRDQEDQHVMQVAMELHEQGAADDAGAVLRAAVR</sequence>
<protein>
    <recommendedName>
        <fullName evidence="5">Helix-turn-helix protein</fullName>
    </recommendedName>
</protein>